<evidence type="ECO:0000259" key="8">
    <source>
        <dbReference type="Pfam" id="PF04377"/>
    </source>
</evidence>
<dbReference type="PANTHER" id="PTHR21367">
    <property type="entry name" value="ARGININE-TRNA-PROTEIN TRANSFERASE 1"/>
    <property type="match status" value="1"/>
</dbReference>
<dbReference type="Proteomes" id="UP001152759">
    <property type="component" value="Chromosome 7"/>
</dbReference>
<gene>
    <name evidence="9" type="ORF">BEMITA_LOCUS12024</name>
</gene>
<proteinExistence type="inferred from homology"/>
<evidence type="ECO:0000256" key="5">
    <source>
        <dbReference type="PIRNR" id="PIRNR037207"/>
    </source>
</evidence>
<evidence type="ECO:0000313" key="9">
    <source>
        <dbReference type="EMBL" id="CAH0775864.1"/>
    </source>
</evidence>
<evidence type="ECO:0000256" key="3">
    <source>
        <dbReference type="ARBA" id="ARBA00022786"/>
    </source>
</evidence>
<dbReference type="GO" id="GO:0005737">
    <property type="term" value="C:cytoplasm"/>
    <property type="evidence" value="ECO:0007669"/>
    <property type="project" value="TreeGrafter"/>
</dbReference>
<dbReference type="PIRSF" id="PIRSF037207">
    <property type="entry name" value="ATE1_euk"/>
    <property type="match status" value="1"/>
</dbReference>
<comment type="catalytic activity">
    <reaction evidence="5">
        <text>an N-terminal L-alpha-aminoacyl-[protein] + L-arginyl-tRNA(Arg) = an N-terminal L-arginyl-L-aminoacyl-[protein] + tRNA(Arg) + H(+)</text>
        <dbReference type="Rhea" id="RHEA:10208"/>
        <dbReference type="Rhea" id="RHEA-COMP:9658"/>
        <dbReference type="Rhea" id="RHEA-COMP:9673"/>
        <dbReference type="Rhea" id="RHEA-COMP:10636"/>
        <dbReference type="Rhea" id="RHEA-COMP:10638"/>
        <dbReference type="ChEBI" id="CHEBI:15378"/>
        <dbReference type="ChEBI" id="CHEBI:78442"/>
        <dbReference type="ChEBI" id="CHEBI:78513"/>
        <dbReference type="ChEBI" id="CHEBI:78597"/>
        <dbReference type="ChEBI" id="CHEBI:83562"/>
        <dbReference type="EC" id="2.3.2.8"/>
    </reaction>
</comment>
<organism evidence="9 10">
    <name type="scientific">Bemisia tabaci</name>
    <name type="common">Sweetpotato whitefly</name>
    <name type="synonym">Aleurodes tabaci</name>
    <dbReference type="NCBI Taxonomy" id="7038"/>
    <lineage>
        <taxon>Eukaryota</taxon>
        <taxon>Metazoa</taxon>
        <taxon>Ecdysozoa</taxon>
        <taxon>Arthropoda</taxon>
        <taxon>Hexapoda</taxon>
        <taxon>Insecta</taxon>
        <taxon>Pterygota</taxon>
        <taxon>Neoptera</taxon>
        <taxon>Paraneoptera</taxon>
        <taxon>Hemiptera</taxon>
        <taxon>Sternorrhyncha</taxon>
        <taxon>Aleyrodoidea</taxon>
        <taxon>Aleyrodidae</taxon>
        <taxon>Aleyrodinae</taxon>
        <taxon>Bemisia</taxon>
    </lineage>
</organism>
<dbReference type="AlphaFoldDB" id="A0A9P0C6P6"/>
<keyword evidence="3 5" id="KW-0833">Ubl conjugation pathway</keyword>
<dbReference type="Pfam" id="PF04377">
    <property type="entry name" value="ATE_C"/>
    <property type="match status" value="1"/>
</dbReference>
<dbReference type="EC" id="2.3.2.8" evidence="5"/>
<evidence type="ECO:0000313" key="10">
    <source>
        <dbReference type="Proteomes" id="UP001152759"/>
    </source>
</evidence>
<dbReference type="InterPro" id="IPR017137">
    <property type="entry name" value="Arg-tRNA-P_Trfase_1_euk"/>
</dbReference>
<comment type="similarity">
    <text evidence="1 5">Belongs to the R-transferase family.</text>
</comment>
<keyword evidence="4 5" id="KW-0012">Acyltransferase</keyword>
<dbReference type="GO" id="GO:0004057">
    <property type="term" value="F:arginyl-tRNA--protein transferase activity"/>
    <property type="evidence" value="ECO:0007669"/>
    <property type="project" value="UniProtKB-EC"/>
</dbReference>
<evidence type="ECO:0000256" key="6">
    <source>
        <dbReference type="SAM" id="MobiDB-lite"/>
    </source>
</evidence>
<evidence type="ECO:0000259" key="7">
    <source>
        <dbReference type="Pfam" id="PF04376"/>
    </source>
</evidence>
<feature type="domain" description="N-end rule aminoacyl transferase C-terminal" evidence="8">
    <location>
        <begin position="261"/>
        <end position="399"/>
    </location>
</feature>
<dbReference type="OrthoDB" id="74183at2759"/>
<comment type="function">
    <text evidence="5">Involved in the post-translational conjugation of arginine to the N-terminal aspartate or glutamate of a protein. This arginylation is required for degradation of the protein via the ubiquitin pathway.</text>
</comment>
<evidence type="ECO:0000256" key="1">
    <source>
        <dbReference type="ARBA" id="ARBA00009991"/>
    </source>
</evidence>
<keyword evidence="10" id="KW-1185">Reference proteome</keyword>
<dbReference type="InterPro" id="IPR016181">
    <property type="entry name" value="Acyl_CoA_acyltransferase"/>
</dbReference>
<dbReference type="EMBL" id="OU963868">
    <property type="protein sequence ID" value="CAH0775864.1"/>
    <property type="molecule type" value="Genomic_DNA"/>
</dbReference>
<dbReference type="Pfam" id="PF04376">
    <property type="entry name" value="ATE_N"/>
    <property type="match status" value="1"/>
</dbReference>
<dbReference type="InterPro" id="IPR030700">
    <property type="entry name" value="N-end_Aminoacyl_Trfase"/>
</dbReference>
<dbReference type="InterPro" id="IPR007471">
    <property type="entry name" value="N-end_Aminoacyl_Trfase_N"/>
</dbReference>
<sequence>MAPDLSIVEFHSDDRKYRCGYCKKTDSIIRHGMWAHQMSVEDYQCLIDRGWRRSGSYCYKPTMNETCCPMYTIKCAALEFRLAKSHKKILKQMHRFLATGDRKRSSIRDSSPGGAVELIQDIPQERRSQIETSSIQIDAGSPAEGSILHSKKTKLSESMKMETEESTKPKSLETKLAPSELSTRVCGKAKFKRRERKKQKLISQGMTPEEAEALMKENRLKKSQPKGVEDFVNAPMPENPAHRLEVRTIASSELSSCKEAEYEIYQKYQTTIHKDPPERCSMRQFTRFLVDSPLQFKLGNGSPPKGYGSFHQQYWLDGKLIAVGVLDILPKCVSSVYFFYDPDYKDLTLGTYGSLREVMFVRSLQAFSPSLRFYYMGYYIHSCPKMRYKANLSPSFLLCPETYEWFPIKECLAKLDQLESSQYCRFNPDLDATDTEGETDLGKVTVFYSSRVMSFTSYLRLAQLEDEPEEVEKIKEYAMLVGKKCANRMLLLRTNN</sequence>
<dbReference type="InterPro" id="IPR007472">
    <property type="entry name" value="N-end_Aminoacyl_Trfase_C"/>
</dbReference>
<name>A0A9P0C6P6_BEMTA</name>
<feature type="region of interest" description="Disordered" evidence="6">
    <location>
        <begin position="122"/>
        <end position="174"/>
    </location>
</feature>
<feature type="domain" description="N-end aminoacyl transferase N-terminal" evidence="7">
    <location>
        <begin position="18"/>
        <end position="88"/>
    </location>
</feature>
<keyword evidence="2 5" id="KW-0808">Transferase</keyword>
<feature type="compositionally biased region" description="Basic and acidic residues" evidence="6">
    <location>
        <begin position="154"/>
        <end position="173"/>
    </location>
</feature>
<dbReference type="SUPFAM" id="SSF55729">
    <property type="entry name" value="Acyl-CoA N-acyltransferases (Nat)"/>
    <property type="match status" value="1"/>
</dbReference>
<protein>
    <recommendedName>
        <fullName evidence="5">Arginyl-tRNA--protein transferase 1</fullName>
        <shortName evidence="5">Arginyltransferase 1</shortName>
        <shortName evidence="5">R-transferase 1</shortName>
        <ecNumber evidence="5">2.3.2.8</ecNumber>
    </recommendedName>
    <alternativeName>
        <fullName evidence="5">Arginine-tRNA--protein transferase 1</fullName>
    </alternativeName>
</protein>
<reference evidence="9" key="1">
    <citation type="submission" date="2021-12" db="EMBL/GenBank/DDBJ databases">
        <authorList>
            <person name="King R."/>
        </authorList>
    </citation>
    <scope>NUCLEOTIDE SEQUENCE</scope>
</reference>
<dbReference type="PANTHER" id="PTHR21367:SF1">
    <property type="entry name" value="ARGINYL-TRNA--PROTEIN TRANSFERASE 1"/>
    <property type="match status" value="1"/>
</dbReference>
<evidence type="ECO:0000256" key="4">
    <source>
        <dbReference type="ARBA" id="ARBA00023315"/>
    </source>
</evidence>
<accession>A0A9P0C6P6</accession>
<evidence type="ECO:0000256" key="2">
    <source>
        <dbReference type="ARBA" id="ARBA00022679"/>
    </source>
</evidence>